<sequence length="362" mass="39476">MTPLTGIPSPPLEWSSFEIGPLTVHLYALFIVAGMVLAVLWTDRRLTARGGEKWITVDFAIWAVLLGLLGARLYHVFTHPADYFFEGANFWRIFFIWEGGNAIIGSLIGGAIGILIASRMTGIRMLAFSDALIPGLLLAQAVGRLGNYFNHELYGWPTDLPWGLQIEASNPAFPVGLPEGTLFHPTFLYEMLWNLAGIAIIVLLERMFRWRTGKTLASYLIWYGTGRIWIESIRVDYSEVIFGMRSNVFGALCLVIIGVALFVYVSRLPVSQLSTSIYLPGRDPESEAAKAADDEITVEAGAGAEAEAEADEDEVKADLDDAEETSAQSAGHDGETSEALPNSAASEKSPGENEEVSSTPKA</sequence>
<dbReference type="AlphaFoldDB" id="A0A7W4UL96"/>
<dbReference type="Pfam" id="PF01790">
    <property type="entry name" value="LGT"/>
    <property type="match status" value="1"/>
</dbReference>
<keyword evidence="2 7" id="KW-1003">Cell membrane</keyword>
<proteinExistence type="inferred from homology"/>
<keyword evidence="4 7" id="KW-0812">Transmembrane</keyword>
<comment type="catalytic activity">
    <reaction evidence="7">
        <text>L-cysteinyl-[prolipoprotein] + a 1,2-diacyl-sn-glycero-3-phospho-(1'-sn-glycerol) = an S-1,2-diacyl-sn-glyceryl-L-cysteinyl-[prolipoprotein] + sn-glycerol 1-phosphate + H(+)</text>
        <dbReference type="Rhea" id="RHEA:56712"/>
        <dbReference type="Rhea" id="RHEA-COMP:14679"/>
        <dbReference type="Rhea" id="RHEA-COMP:14680"/>
        <dbReference type="ChEBI" id="CHEBI:15378"/>
        <dbReference type="ChEBI" id="CHEBI:29950"/>
        <dbReference type="ChEBI" id="CHEBI:57685"/>
        <dbReference type="ChEBI" id="CHEBI:64716"/>
        <dbReference type="ChEBI" id="CHEBI:140658"/>
        <dbReference type="EC" id="2.5.1.145"/>
    </reaction>
</comment>
<keyword evidence="10" id="KW-1185">Reference proteome</keyword>
<dbReference type="EC" id="2.5.1.145" evidence="7"/>
<protein>
    <recommendedName>
        <fullName evidence="7">Phosphatidylglycerol--prolipoprotein diacylglyceryl transferase</fullName>
        <ecNumber evidence="7">2.5.1.145</ecNumber>
    </recommendedName>
</protein>
<gene>
    <name evidence="7" type="primary">lgt</name>
    <name evidence="9" type="ORF">FHX72_000653</name>
</gene>
<evidence type="ECO:0000256" key="1">
    <source>
        <dbReference type="ARBA" id="ARBA00007150"/>
    </source>
</evidence>
<dbReference type="UniPathway" id="UPA00664"/>
<reference evidence="9 10" key="1">
    <citation type="submission" date="2020-08" db="EMBL/GenBank/DDBJ databases">
        <title>Sequencing the genomes of 1000 actinobacteria strains.</title>
        <authorList>
            <person name="Klenk H.-P."/>
        </authorList>
    </citation>
    <scope>NUCLEOTIDE SEQUENCE [LARGE SCALE GENOMIC DNA]</scope>
    <source>
        <strain evidence="9 10">DSM 20419</strain>
    </source>
</reference>
<dbReference type="PANTHER" id="PTHR30589">
    <property type="entry name" value="PROLIPOPROTEIN DIACYLGLYCERYL TRANSFERASE"/>
    <property type="match status" value="1"/>
</dbReference>
<dbReference type="InterPro" id="IPR001640">
    <property type="entry name" value="Lgt"/>
</dbReference>
<organism evidence="9 10">
    <name type="scientific">Pseudoclavibacter helvolus</name>
    <dbReference type="NCBI Taxonomy" id="255205"/>
    <lineage>
        <taxon>Bacteria</taxon>
        <taxon>Bacillati</taxon>
        <taxon>Actinomycetota</taxon>
        <taxon>Actinomycetes</taxon>
        <taxon>Micrococcales</taxon>
        <taxon>Microbacteriaceae</taxon>
        <taxon>Pseudoclavibacter</taxon>
    </lineage>
</organism>
<feature type="compositionally biased region" description="Acidic residues" evidence="8">
    <location>
        <begin position="306"/>
        <end position="324"/>
    </location>
</feature>
<dbReference type="Proteomes" id="UP000545286">
    <property type="component" value="Unassembled WGS sequence"/>
</dbReference>
<evidence type="ECO:0000256" key="5">
    <source>
        <dbReference type="ARBA" id="ARBA00022989"/>
    </source>
</evidence>
<evidence type="ECO:0000256" key="2">
    <source>
        <dbReference type="ARBA" id="ARBA00022475"/>
    </source>
</evidence>
<keyword evidence="3 7" id="KW-0808">Transferase</keyword>
<comment type="function">
    <text evidence="7">Catalyzes the transfer of the diacylglyceryl group from phosphatidylglycerol to the sulfhydryl group of the N-terminal cysteine of a prolipoprotein, the first step in the formation of mature lipoproteins.</text>
</comment>
<evidence type="ECO:0000256" key="3">
    <source>
        <dbReference type="ARBA" id="ARBA00022679"/>
    </source>
</evidence>
<dbReference type="NCBIfam" id="TIGR00544">
    <property type="entry name" value="lgt"/>
    <property type="match status" value="1"/>
</dbReference>
<evidence type="ECO:0000313" key="9">
    <source>
        <dbReference type="EMBL" id="MBB2956541.1"/>
    </source>
</evidence>
<feature type="transmembrane region" description="Helical" evidence="7">
    <location>
        <begin position="94"/>
        <end position="116"/>
    </location>
</feature>
<comment type="subcellular location">
    <subcellularLocation>
        <location evidence="7">Cell membrane</location>
        <topology evidence="7">Multi-pass membrane protein</topology>
    </subcellularLocation>
</comment>
<dbReference type="EMBL" id="JACHWJ010000001">
    <property type="protein sequence ID" value="MBB2956541.1"/>
    <property type="molecule type" value="Genomic_DNA"/>
</dbReference>
<feature type="binding site" evidence="7">
    <location>
        <position position="144"/>
    </location>
    <ligand>
        <name>a 1,2-diacyl-sn-glycero-3-phospho-(1'-sn-glycerol)</name>
        <dbReference type="ChEBI" id="CHEBI:64716"/>
    </ligand>
</feature>
<keyword evidence="9" id="KW-0449">Lipoprotein</keyword>
<evidence type="ECO:0000256" key="8">
    <source>
        <dbReference type="SAM" id="MobiDB-lite"/>
    </source>
</evidence>
<comment type="pathway">
    <text evidence="7">Protein modification; lipoprotein biosynthesis (diacylglyceryl transfer).</text>
</comment>
<dbReference type="HAMAP" id="MF_01147">
    <property type="entry name" value="Lgt"/>
    <property type="match status" value="1"/>
</dbReference>
<dbReference type="PANTHER" id="PTHR30589:SF0">
    <property type="entry name" value="PHOSPHATIDYLGLYCEROL--PROLIPOPROTEIN DIACYLGLYCERYL TRANSFERASE"/>
    <property type="match status" value="1"/>
</dbReference>
<keyword evidence="6 7" id="KW-0472">Membrane</keyword>
<accession>A0A7W4UL96</accession>
<evidence type="ECO:0000313" key="10">
    <source>
        <dbReference type="Proteomes" id="UP000545286"/>
    </source>
</evidence>
<dbReference type="RefSeq" id="WP_183622975.1">
    <property type="nucleotide sequence ID" value="NZ_JACHWJ010000001.1"/>
</dbReference>
<dbReference type="GO" id="GO:0005886">
    <property type="term" value="C:plasma membrane"/>
    <property type="evidence" value="ECO:0007669"/>
    <property type="project" value="UniProtKB-SubCell"/>
</dbReference>
<comment type="similarity">
    <text evidence="1 7">Belongs to the Lgt family.</text>
</comment>
<feature type="transmembrane region" description="Helical" evidence="7">
    <location>
        <begin position="123"/>
        <end position="143"/>
    </location>
</feature>
<evidence type="ECO:0000256" key="4">
    <source>
        <dbReference type="ARBA" id="ARBA00022692"/>
    </source>
</evidence>
<feature type="transmembrane region" description="Helical" evidence="7">
    <location>
        <begin position="24"/>
        <end position="42"/>
    </location>
</feature>
<dbReference type="PROSITE" id="PS01311">
    <property type="entry name" value="LGT"/>
    <property type="match status" value="1"/>
</dbReference>
<keyword evidence="5 7" id="KW-1133">Transmembrane helix</keyword>
<feature type="transmembrane region" description="Helical" evidence="7">
    <location>
        <begin position="247"/>
        <end position="265"/>
    </location>
</feature>
<name>A0A7W4UL96_9MICO</name>
<evidence type="ECO:0000256" key="7">
    <source>
        <dbReference type="HAMAP-Rule" id="MF_01147"/>
    </source>
</evidence>
<evidence type="ECO:0000256" key="6">
    <source>
        <dbReference type="ARBA" id="ARBA00023136"/>
    </source>
</evidence>
<feature type="transmembrane region" description="Helical" evidence="7">
    <location>
        <begin position="187"/>
        <end position="204"/>
    </location>
</feature>
<comment type="caution">
    <text evidence="9">The sequence shown here is derived from an EMBL/GenBank/DDBJ whole genome shotgun (WGS) entry which is preliminary data.</text>
</comment>
<feature type="transmembrane region" description="Helical" evidence="7">
    <location>
        <begin position="54"/>
        <end position="74"/>
    </location>
</feature>
<dbReference type="GO" id="GO:0008961">
    <property type="term" value="F:phosphatidylglycerol-prolipoprotein diacylglyceryl transferase activity"/>
    <property type="evidence" value="ECO:0007669"/>
    <property type="project" value="UniProtKB-UniRule"/>
</dbReference>
<feature type="region of interest" description="Disordered" evidence="8">
    <location>
        <begin position="288"/>
        <end position="362"/>
    </location>
</feature>
<dbReference type="GO" id="GO:0042158">
    <property type="term" value="P:lipoprotein biosynthetic process"/>
    <property type="evidence" value="ECO:0007669"/>
    <property type="project" value="UniProtKB-UniRule"/>
</dbReference>